<name>A0A1R1JTJ8_ALCXX</name>
<dbReference type="Proteomes" id="UP000187251">
    <property type="component" value="Unassembled WGS sequence"/>
</dbReference>
<evidence type="ECO:0000313" key="1">
    <source>
        <dbReference type="EMBL" id="OMG87689.1"/>
    </source>
</evidence>
<comment type="caution">
    <text evidence="1">The sequence shown here is derived from an EMBL/GenBank/DDBJ whole genome shotgun (WGS) entry which is preliminary data.</text>
</comment>
<gene>
    <name evidence="1" type="ORF">BIZ92_08705</name>
</gene>
<reference evidence="1 2" key="1">
    <citation type="submission" date="2016-09" db="EMBL/GenBank/DDBJ databases">
        <title>Phylogenomics of Achromobacter.</title>
        <authorList>
            <person name="Jeukens J."/>
            <person name="Freschi L."/>
            <person name="Vincent A.T."/>
            <person name="Emond-Rheault J.-G."/>
            <person name="Kukavica-Ibrulj I."/>
            <person name="Charette S.J."/>
            <person name="Levesque R.C."/>
        </authorList>
    </citation>
    <scope>NUCLEOTIDE SEQUENCE [LARGE SCALE GENOMIC DNA]</scope>
    <source>
        <strain evidence="1 2">AUS488</strain>
    </source>
</reference>
<dbReference type="RefSeq" id="WP_076411678.1">
    <property type="nucleotide sequence ID" value="NZ_AP028040.1"/>
</dbReference>
<proteinExistence type="predicted"/>
<dbReference type="EMBL" id="MJMN01000013">
    <property type="protein sequence ID" value="OMG87689.1"/>
    <property type="molecule type" value="Genomic_DNA"/>
</dbReference>
<dbReference type="OrthoDB" id="9156914at2"/>
<sequence>MKYYASVQGGVVVEIIPGEVLVDEVWVGIEDRYHPDFVAQLIDVTDHAPPVEVLDLYDGSVFSKPTV</sequence>
<dbReference type="AlphaFoldDB" id="A0A1R1JTJ8"/>
<accession>A0A1R1JTJ8</accession>
<organism evidence="1 2">
    <name type="scientific">Alcaligenes xylosoxydans xylosoxydans</name>
    <name type="common">Achromobacter xylosoxidans</name>
    <dbReference type="NCBI Taxonomy" id="85698"/>
    <lineage>
        <taxon>Bacteria</taxon>
        <taxon>Pseudomonadati</taxon>
        <taxon>Pseudomonadota</taxon>
        <taxon>Betaproteobacteria</taxon>
        <taxon>Burkholderiales</taxon>
        <taxon>Alcaligenaceae</taxon>
        <taxon>Achromobacter</taxon>
    </lineage>
</organism>
<protein>
    <submittedName>
        <fullName evidence="1">Uncharacterized protein</fullName>
    </submittedName>
</protein>
<evidence type="ECO:0000313" key="2">
    <source>
        <dbReference type="Proteomes" id="UP000187251"/>
    </source>
</evidence>